<gene>
    <name evidence="2" type="ORF">FA09DRAFT_362728</name>
</gene>
<dbReference type="AlphaFoldDB" id="A0A316Z3N3"/>
<organism evidence="2 3">
    <name type="scientific">Tilletiopsis washingtonensis</name>
    <dbReference type="NCBI Taxonomy" id="58919"/>
    <lineage>
        <taxon>Eukaryota</taxon>
        <taxon>Fungi</taxon>
        <taxon>Dikarya</taxon>
        <taxon>Basidiomycota</taxon>
        <taxon>Ustilaginomycotina</taxon>
        <taxon>Exobasidiomycetes</taxon>
        <taxon>Entylomatales</taxon>
        <taxon>Entylomatales incertae sedis</taxon>
        <taxon>Tilletiopsis</taxon>
    </lineage>
</organism>
<evidence type="ECO:0000256" key="1">
    <source>
        <dbReference type="SAM" id="MobiDB-lite"/>
    </source>
</evidence>
<evidence type="ECO:0000313" key="2">
    <source>
        <dbReference type="EMBL" id="PWN95684.1"/>
    </source>
</evidence>
<feature type="region of interest" description="Disordered" evidence="1">
    <location>
        <begin position="154"/>
        <end position="190"/>
    </location>
</feature>
<dbReference type="EMBL" id="KZ819303">
    <property type="protein sequence ID" value="PWN95684.1"/>
    <property type="molecule type" value="Genomic_DNA"/>
</dbReference>
<dbReference type="GeneID" id="37273048"/>
<dbReference type="Proteomes" id="UP000245946">
    <property type="component" value="Unassembled WGS sequence"/>
</dbReference>
<name>A0A316Z3N3_9BASI</name>
<feature type="compositionally biased region" description="Polar residues" evidence="1">
    <location>
        <begin position="157"/>
        <end position="174"/>
    </location>
</feature>
<sequence length="247" mass="26009">MPQRTIKLTVRVVARAEQPSPDLAESSSATQRALAPAIEPARSDGARASESSIRSVQVFTLEPGEELEFAVEELASAGAQHDGASDGAEQHAASSKAEHVVWRSDGEAARHHAHFASFSHYHARGNTHESGGSVHTTDFDDTSEAACLQSLLAGPSRSHTTSAAHQTAIATSSSHRNRAPEHSRASSDLSWQELVSEMSAVALAEGIEGPTPLWQVNGGPAVARAPRIAYRSRTQLRANASSAAGGR</sequence>
<feature type="region of interest" description="Disordered" evidence="1">
    <location>
        <begin position="16"/>
        <end position="53"/>
    </location>
</feature>
<feature type="region of interest" description="Disordered" evidence="1">
    <location>
        <begin position="76"/>
        <end position="99"/>
    </location>
</feature>
<accession>A0A316Z3N3</accession>
<proteinExistence type="predicted"/>
<keyword evidence="3" id="KW-1185">Reference proteome</keyword>
<protein>
    <submittedName>
        <fullName evidence="2">Uncharacterized protein</fullName>
    </submittedName>
</protein>
<evidence type="ECO:0000313" key="3">
    <source>
        <dbReference type="Proteomes" id="UP000245946"/>
    </source>
</evidence>
<dbReference type="RefSeq" id="XP_025595963.1">
    <property type="nucleotide sequence ID" value="XM_025745504.1"/>
</dbReference>
<reference evidence="2 3" key="1">
    <citation type="journal article" date="2018" name="Mol. Biol. Evol.">
        <title>Broad Genomic Sampling Reveals a Smut Pathogenic Ancestry of the Fungal Clade Ustilaginomycotina.</title>
        <authorList>
            <person name="Kijpornyongpan T."/>
            <person name="Mondo S.J."/>
            <person name="Barry K."/>
            <person name="Sandor L."/>
            <person name="Lee J."/>
            <person name="Lipzen A."/>
            <person name="Pangilinan J."/>
            <person name="LaButti K."/>
            <person name="Hainaut M."/>
            <person name="Henrissat B."/>
            <person name="Grigoriev I.V."/>
            <person name="Spatafora J.W."/>
            <person name="Aime M.C."/>
        </authorList>
    </citation>
    <scope>NUCLEOTIDE SEQUENCE [LARGE SCALE GENOMIC DNA]</scope>
    <source>
        <strain evidence="2 3">MCA 4186</strain>
    </source>
</reference>